<dbReference type="InterPro" id="IPR018739">
    <property type="entry name" value="DUF2281"/>
</dbReference>
<evidence type="ECO:0000313" key="3">
    <source>
        <dbReference type="Proteomes" id="UP000652176"/>
    </source>
</evidence>
<reference evidence="2 3" key="1">
    <citation type="submission" date="2020-09" db="EMBL/GenBank/DDBJ databases">
        <title>Methylomonas albis sp. nov. and Methylomonas fluvii sp. nov.: Two cold-adapted methanotrophs from the River Elbe and an amended description of Methylovulum psychrotolerans strain Eb1.</title>
        <authorList>
            <person name="Bussmann I.K."/>
            <person name="Klings K.-W."/>
            <person name="Warnstedt J."/>
            <person name="Hoppert M."/>
            <person name="Saborowski A."/>
            <person name="Horn F."/>
            <person name="Liebner S."/>
        </authorList>
    </citation>
    <scope>NUCLEOTIDE SEQUENCE [LARGE SCALE GENOMIC DNA]</scope>
    <source>
        <strain evidence="2 3">EbA</strain>
    </source>
</reference>
<gene>
    <name evidence="2" type="ORF">IE877_16800</name>
</gene>
<proteinExistence type="predicted"/>
<evidence type="ECO:0000313" key="2">
    <source>
        <dbReference type="EMBL" id="MBD9357514.1"/>
    </source>
</evidence>
<feature type="domain" description="DUF2281" evidence="1">
    <location>
        <begin position="6"/>
        <end position="37"/>
    </location>
</feature>
<evidence type="ECO:0000259" key="1">
    <source>
        <dbReference type="Pfam" id="PF10047"/>
    </source>
</evidence>
<comment type="caution">
    <text evidence="2">The sequence shown here is derived from an EMBL/GenBank/DDBJ whole genome shotgun (WGS) entry which is preliminary data.</text>
</comment>
<keyword evidence="3" id="KW-1185">Reference proteome</keyword>
<dbReference type="Pfam" id="PF10047">
    <property type="entry name" value="DUF2281"/>
    <property type="match status" value="1"/>
</dbReference>
<dbReference type="Proteomes" id="UP000652176">
    <property type="component" value="Unassembled WGS sequence"/>
</dbReference>
<dbReference type="EMBL" id="JACXSS010000001">
    <property type="protein sequence ID" value="MBD9357514.1"/>
    <property type="molecule type" value="Genomic_DNA"/>
</dbReference>
<dbReference type="RefSeq" id="WP_192375785.1">
    <property type="nucleotide sequence ID" value="NZ_CAJHIV010000001.1"/>
</dbReference>
<accession>A0ABR9D322</accession>
<protein>
    <submittedName>
        <fullName evidence="2">DUF2281 domain-containing protein</fullName>
    </submittedName>
</protein>
<sequence>MNIAEQIYETVKTLPEQTACEVLSFAESLKAKQVDEDRLRREKALATLAKYRGRYKAEKFQREDRFGH</sequence>
<organism evidence="2 3">
    <name type="scientific">Methylomonas albis</name>
    <dbReference type="NCBI Taxonomy" id="1854563"/>
    <lineage>
        <taxon>Bacteria</taxon>
        <taxon>Pseudomonadati</taxon>
        <taxon>Pseudomonadota</taxon>
        <taxon>Gammaproteobacteria</taxon>
        <taxon>Methylococcales</taxon>
        <taxon>Methylococcaceae</taxon>
        <taxon>Methylomonas</taxon>
    </lineage>
</organism>
<name>A0ABR9D322_9GAMM</name>